<gene>
    <name evidence="10" type="ORF">UFOPK3772_02018</name>
</gene>
<feature type="domain" description="Peptidase S53" evidence="9">
    <location>
        <begin position="187"/>
        <end position="546"/>
    </location>
</feature>
<dbReference type="PROSITE" id="PS51257">
    <property type="entry name" value="PROKAR_LIPOPROTEIN"/>
    <property type="match status" value="1"/>
</dbReference>
<dbReference type="InterPro" id="IPR000209">
    <property type="entry name" value="Peptidase_S8/S53_dom"/>
</dbReference>
<protein>
    <submittedName>
        <fullName evidence="10">Unannotated protein</fullName>
    </submittedName>
</protein>
<feature type="region of interest" description="Disordered" evidence="8">
    <location>
        <begin position="166"/>
        <end position="186"/>
    </location>
</feature>
<dbReference type="GO" id="GO:0008240">
    <property type="term" value="F:tripeptidyl-peptidase activity"/>
    <property type="evidence" value="ECO:0007669"/>
    <property type="project" value="TreeGrafter"/>
</dbReference>
<keyword evidence="6" id="KW-0106">Calcium</keyword>
<dbReference type="InterPro" id="IPR050819">
    <property type="entry name" value="Tripeptidyl-peptidase_I"/>
</dbReference>
<dbReference type="EMBL" id="CAFBNE010000067">
    <property type="protein sequence ID" value="CAB4958204.1"/>
    <property type="molecule type" value="Genomic_DNA"/>
</dbReference>
<evidence type="ECO:0000256" key="5">
    <source>
        <dbReference type="ARBA" id="ARBA00022825"/>
    </source>
</evidence>
<dbReference type="Pfam" id="PF00082">
    <property type="entry name" value="Peptidase_S8"/>
    <property type="match status" value="1"/>
</dbReference>
<evidence type="ECO:0000256" key="2">
    <source>
        <dbReference type="ARBA" id="ARBA00022670"/>
    </source>
</evidence>
<dbReference type="InterPro" id="IPR036852">
    <property type="entry name" value="Peptidase_S8/S53_dom_sf"/>
</dbReference>
<evidence type="ECO:0000256" key="1">
    <source>
        <dbReference type="ARBA" id="ARBA00001913"/>
    </source>
</evidence>
<keyword evidence="4" id="KW-0378">Hydrolase</keyword>
<dbReference type="CDD" id="cd04056">
    <property type="entry name" value="Peptidases_S53"/>
    <property type="match status" value="1"/>
</dbReference>
<evidence type="ECO:0000256" key="6">
    <source>
        <dbReference type="ARBA" id="ARBA00022837"/>
    </source>
</evidence>
<accession>A0A6J7KXD9</accession>
<dbReference type="PANTHER" id="PTHR14218">
    <property type="entry name" value="PROTEASE S8 TRIPEPTIDYL PEPTIDASE I CLN2"/>
    <property type="match status" value="1"/>
</dbReference>
<sequence>MTITRTRWTALGVGVALVLAGCSSSGDKGSPAASDLQLPVAFGLVRDQAGLAQQVQLLSTPGSPSFAQWMTPADIASAYGASAADAQAALSTLNAAGFTGEIDPTGSVLIGTMSVADAQAFFGTDITQTPSGTGQLVAGPAKPVSPPDAISSNVAQVAGLTALLPSTATSSPAPESPSSSPTCPTAKGLASSLKDIYGLASLQQAGSIGKGVRIAMLEVAPTSQQALDLYNSCFNVPVAPVSVNMVDSSPASVFGDVAQESTLDIIAASLMAPGLAGIDIYQFNPNSPLVFPFAAALAGSYAPGGAQIISTSVGFCESNVTQQAMDLTEWMLLSAAATGVTVVASSGDTGSSACAPGSTDQAAQYPSSSPNALSVGGTQASTPGDLASGQQVWNASPTYAGGGSTVSTLPQPAYQSSLGISGGRITPDVSFLSSPADFGPIPVCTTTGSCQFTVVGGTSATAPGVAGGLASVLQSLSTTSSARIGLPNWALYSVPATTAAPYFTDITVGTNDLYGVGCCTATTGFDAASGWGSLQFSAIADFYRKQLSISSP</sequence>
<dbReference type="Pfam" id="PF09286">
    <property type="entry name" value="Pro-kuma_activ"/>
    <property type="match status" value="1"/>
</dbReference>
<evidence type="ECO:0000256" key="7">
    <source>
        <dbReference type="ARBA" id="ARBA00023145"/>
    </source>
</evidence>
<keyword evidence="5" id="KW-0720">Serine protease</keyword>
<dbReference type="SUPFAM" id="SSF52743">
    <property type="entry name" value="Subtilisin-like"/>
    <property type="match status" value="1"/>
</dbReference>
<keyword evidence="3" id="KW-0479">Metal-binding</keyword>
<dbReference type="InterPro" id="IPR030400">
    <property type="entry name" value="Sedolisin_dom"/>
</dbReference>
<dbReference type="SUPFAM" id="SSF54897">
    <property type="entry name" value="Protease propeptides/inhibitors"/>
    <property type="match status" value="1"/>
</dbReference>
<dbReference type="GO" id="GO:0046872">
    <property type="term" value="F:metal ion binding"/>
    <property type="evidence" value="ECO:0007669"/>
    <property type="project" value="UniProtKB-KW"/>
</dbReference>
<evidence type="ECO:0000256" key="8">
    <source>
        <dbReference type="SAM" id="MobiDB-lite"/>
    </source>
</evidence>
<keyword evidence="7" id="KW-0865">Zymogen</keyword>
<evidence type="ECO:0000259" key="9">
    <source>
        <dbReference type="PROSITE" id="PS51695"/>
    </source>
</evidence>
<dbReference type="Gene3D" id="3.40.50.200">
    <property type="entry name" value="Peptidase S8/S53 domain"/>
    <property type="match status" value="1"/>
</dbReference>
<comment type="cofactor">
    <cofactor evidence="1">
        <name>Ca(2+)</name>
        <dbReference type="ChEBI" id="CHEBI:29108"/>
    </cofactor>
</comment>
<name>A0A6J7KXD9_9ZZZZ</name>
<keyword evidence="2" id="KW-0645">Protease</keyword>
<evidence type="ECO:0000256" key="3">
    <source>
        <dbReference type="ARBA" id="ARBA00022723"/>
    </source>
</evidence>
<dbReference type="SMART" id="SM00944">
    <property type="entry name" value="Pro-kuma_activ"/>
    <property type="match status" value="1"/>
</dbReference>
<feature type="region of interest" description="Disordered" evidence="8">
    <location>
        <begin position="351"/>
        <end position="393"/>
    </location>
</feature>
<evidence type="ECO:0000256" key="4">
    <source>
        <dbReference type="ARBA" id="ARBA00022801"/>
    </source>
</evidence>
<dbReference type="PANTHER" id="PTHR14218:SF15">
    <property type="entry name" value="TRIPEPTIDYL-PEPTIDASE 1"/>
    <property type="match status" value="1"/>
</dbReference>
<organism evidence="10">
    <name type="scientific">freshwater metagenome</name>
    <dbReference type="NCBI Taxonomy" id="449393"/>
    <lineage>
        <taxon>unclassified sequences</taxon>
        <taxon>metagenomes</taxon>
        <taxon>ecological metagenomes</taxon>
    </lineage>
</organism>
<evidence type="ECO:0000313" key="10">
    <source>
        <dbReference type="EMBL" id="CAB4958204.1"/>
    </source>
</evidence>
<dbReference type="GO" id="GO:0006508">
    <property type="term" value="P:proteolysis"/>
    <property type="evidence" value="ECO:0007669"/>
    <property type="project" value="UniProtKB-KW"/>
</dbReference>
<reference evidence="10" key="1">
    <citation type="submission" date="2020-05" db="EMBL/GenBank/DDBJ databases">
        <authorList>
            <person name="Chiriac C."/>
            <person name="Salcher M."/>
            <person name="Ghai R."/>
            <person name="Kavagutti S V."/>
        </authorList>
    </citation>
    <scope>NUCLEOTIDE SEQUENCE</scope>
</reference>
<dbReference type="AlphaFoldDB" id="A0A6J7KXD9"/>
<dbReference type="PROSITE" id="PS51695">
    <property type="entry name" value="SEDOLISIN"/>
    <property type="match status" value="1"/>
</dbReference>
<proteinExistence type="predicted"/>
<dbReference type="GO" id="GO:0004252">
    <property type="term" value="F:serine-type endopeptidase activity"/>
    <property type="evidence" value="ECO:0007669"/>
    <property type="project" value="InterPro"/>
</dbReference>
<dbReference type="InterPro" id="IPR015366">
    <property type="entry name" value="S53_propep"/>
</dbReference>